<comment type="caution">
    <text evidence="3">The sequence shown here is derived from an EMBL/GenBank/DDBJ whole genome shotgun (WGS) entry which is preliminary data.</text>
</comment>
<reference evidence="3 4" key="1">
    <citation type="submission" date="2024-01" db="EMBL/GenBank/DDBJ databases">
        <title>The complete chloroplast genome sequence of Lithospermum erythrorhizon: insights into the phylogenetic relationship among Boraginaceae species and the maternal lineages of purple gromwells.</title>
        <authorList>
            <person name="Okada T."/>
            <person name="Watanabe K."/>
        </authorList>
    </citation>
    <scope>NUCLEOTIDE SEQUENCE [LARGE SCALE GENOMIC DNA]</scope>
</reference>
<organism evidence="3 4">
    <name type="scientific">Lithospermum erythrorhizon</name>
    <name type="common">Purple gromwell</name>
    <name type="synonym">Lithospermum officinale var. erythrorhizon</name>
    <dbReference type="NCBI Taxonomy" id="34254"/>
    <lineage>
        <taxon>Eukaryota</taxon>
        <taxon>Viridiplantae</taxon>
        <taxon>Streptophyta</taxon>
        <taxon>Embryophyta</taxon>
        <taxon>Tracheophyta</taxon>
        <taxon>Spermatophyta</taxon>
        <taxon>Magnoliopsida</taxon>
        <taxon>eudicotyledons</taxon>
        <taxon>Gunneridae</taxon>
        <taxon>Pentapetalae</taxon>
        <taxon>asterids</taxon>
        <taxon>lamiids</taxon>
        <taxon>Boraginales</taxon>
        <taxon>Boraginaceae</taxon>
        <taxon>Boraginoideae</taxon>
        <taxon>Lithospermeae</taxon>
        <taxon>Lithospermum</taxon>
    </lineage>
</organism>
<keyword evidence="1" id="KW-0472">Membrane</keyword>
<name>A0AAV3RAQ2_LITER</name>
<feature type="signal peptide" evidence="2">
    <location>
        <begin position="1"/>
        <end position="15"/>
    </location>
</feature>
<proteinExistence type="predicted"/>
<evidence type="ECO:0000256" key="1">
    <source>
        <dbReference type="SAM" id="Phobius"/>
    </source>
</evidence>
<dbReference type="Proteomes" id="UP001454036">
    <property type="component" value="Unassembled WGS sequence"/>
</dbReference>
<keyword evidence="1" id="KW-1133">Transmembrane helix</keyword>
<keyword evidence="4" id="KW-1185">Reference proteome</keyword>
<keyword evidence="2" id="KW-0732">Signal</keyword>
<evidence type="ECO:0000313" key="4">
    <source>
        <dbReference type="Proteomes" id="UP001454036"/>
    </source>
</evidence>
<keyword evidence="1" id="KW-0812">Transmembrane</keyword>
<feature type="transmembrane region" description="Helical" evidence="1">
    <location>
        <begin position="102"/>
        <end position="125"/>
    </location>
</feature>
<evidence type="ECO:0000313" key="3">
    <source>
        <dbReference type="EMBL" id="GAA0173437.1"/>
    </source>
</evidence>
<protein>
    <submittedName>
        <fullName evidence="3">Uncharacterized protein</fullName>
    </submittedName>
</protein>
<gene>
    <name evidence="3" type="ORF">LIER_27057</name>
</gene>
<evidence type="ECO:0000256" key="2">
    <source>
        <dbReference type="SAM" id="SignalP"/>
    </source>
</evidence>
<dbReference type="AlphaFoldDB" id="A0AAV3RAQ2"/>
<dbReference type="EMBL" id="BAABME010008598">
    <property type="protein sequence ID" value="GAA0173437.1"/>
    <property type="molecule type" value="Genomic_DNA"/>
</dbReference>
<accession>A0AAV3RAQ2</accession>
<feature type="chain" id="PRO_5043797417" evidence="2">
    <location>
        <begin position="16"/>
        <end position="129"/>
    </location>
</feature>
<sequence>MGILMLMMVITIYDAYEVTSIYEGLKIDGEILDHKKFGLKKKISHYHVDKLNKNRIPPPKVEENEFLPIGFTIRNLPSLEERFHALERESDMSKLLKWKKNYMLIVLARSITIDGVVGMVGYGLFCGFD</sequence>